<protein>
    <submittedName>
        <fullName evidence="1">Uncharacterized protein</fullName>
    </submittedName>
</protein>
<proteinExistence type="predicted"/>
<sequence>MQRIADHVANGAYFYAKIDWKEYEDWIDGQTKTIFNSVDGLIEKLTERYDLKLTPRQRNYRLEKGYPVCTCIVQRDVFEKYKWTLHLLFTTPKTRDFNLQCGVASQKIVNAKDREKVEKLQEKFKGFTWIKPEIQAEMDLIYSYFKDREPLQFILDTAISLKVTQHMTFELVRTDHKVYKPTEKEYKDRIRSFSWSWRYSKQSYLRMKARLIAVVNKLISQKNNKLAEKNRADLRNFFKMIEAWAVFKSNRQQSGELLHFAQRFVRKKVKKSWQQIEIEPPHLVYLPRLENYADSLDEYRQRRDLFDQYGVEIPLELVRKGEYMPIFNYINLEKMKVENRNKKVDEAMLSETLK</sequence>
<name>A0A2H9UHT7_9GAMM</name>
<dbReference type="Proteomes" id="UP000242351">
    <property type="component" value="Unassembled WGS sequence"/>
</dbReference>
<comment type="caution">
    <text evidence="1">The sequence shown here is derived from an EMBL/GenBank/DDBJ whole genome shotgun (WGS) entry which is preliminary data.</text>
</comment>
<accession>A0A2H9UHT7</accession>
<organism evidence="1 2">
    <name type="scientific">Acinetobacter pseudolwoffii</name>
    <dbReference type="NCBI Taxonomy" id="2053287"/>
    <lineage>
        <taxon>Bacteria</taxon>
        <taxon>Pseudomonadati</taxon>
        <taxon>Pseudomonadota</taxon>
        <taxon>Gammaproteobacteria</taxon>
        <taxon>Moraxellales</taxon>
        <taxon>Moraxellaceae</taxon>
        <taxon>Acinetobacter</taxon>
    </lineage>
</organism>
<dbReference type="EMBL" id="PGOZ01000037">
    <property type="protein sequence ID" value="PJI31231.1"/>
    <property type="molecule type" value="Genomic_DNA"/>
</dbReference>
<evidence type="ECO:0000313" key="2">
    <source>
        <dbReference type="Proteomes" id="UP000242351"/>
    </source>
</evidence>
<gene>
    <name evidence="1" type="ORF">CU320_15275</name>
</gene>
<evidence type="ECO:0000313" key="1">
    <source>
        <dbReference type="EMBL" id="PJI31231.1"/>
    </source>
</evidence>
<reference evidence="1 2" key="2">
    <citation type="submission" date="2017-12" db="EMBL/GenBank/DDBJ databases">
        <title>Revising the taxonomy of the Acinetobacter lwoffii group: the description of Acinetobacter pseudolwoffii sp. nov. and emended description of Acinetobacter lwoffii.</title>
        <authorList>
            <person name="Nemec A."/>
        </authorList>
    </citation>
    <scope>NUCLEOTIDE SEQUENCE [LARGE SCALE GENOMIC DNA]</scope>
    <source>
        <strain evidence="1 2">ANC 5347</strain>
    </source>
</reference>
<reference evidence="1 2" key="1">
    <citation type="submission" date="2017-11" db="EMBL/GenBank/DDBJ databases">
        <authorList>
            <person name="Han C.G."/>
        </authorList>
    </citation>
    <scope>NUCLEOTIDE SEQUENCE [LARGE SCALE GENOMIC DNA]</scope>
    <source>
        <strain evidence="1 2">ANC 5347</strain>
    </source>
</reference>
<dbReference type="AlphaFoldDB" id="A0A2H9UHT7"/>
<dbReference type="RefSeq" id="WP_100358260.1">
    <property type="nucleotide sequence ID" value="NZ_JACAJM010000029.1"/>
</dbReference>